<gene>
    <name evidence="1" type="ORF">KC01_LOCUS28344</name>
</gene>
<dbReference type="AlphaFoldDB" id="A0AAV2LIX2"/>
<keyword evidence="2" id="KW-1185">Reference proteome</keyword>
<accession>A0AAV2LIX2</accession>
<dbReference type="EMBL" id="OZ035845">
    <property type="protein sequence ID" value="CAL1600232.1"/>
    <property type="molecule type" value="Genomic_DNA"/>
</dbReference>
<reference evidence="1 2" key="1">
    <citation type="submission" date="2024-04" db="EMBL/GenBank/DDBJ databases">
        <authorList>
            <person name="Waldvogel A.-M."/>
            <person name="Schoenle A."/>
        </authorList>
    </citation>
    <scope>NUCLEOTIDE SEQUENCE [LARGE SCALE GENOMIC DNA]</scope>
</reference>
<evidence type="ECO:0000313" key="2">
    <source>
        <dbReference type="Proteomes" id="UP001497482"/>
    </source>
</evidence>
<name>A0AAV2LIX2_KNICA</name>
<dbReference type="Proteomes" id="UP001497482">
    <property type="component" value="Chromosome 23"/>
</dbReference>
<organism evidence="1 2">
    <name type="scientific">Knipowitschia caucasica</name>
    <name type="common">Caucasian dwarf goby</name>
    <name type="synonym">Pomatoschistus caucasicus</name>
    <dbReference type="NCBI Taxonomy" id="637954"/>
    <lineage>
        <taxon>Eukaryota</taxon>
        <taxon>Metazoa</taxon>
        <taxon>Chordata</taxon>
        <taxon>Craniata</taxon>
        <taxon>Vertebrata</taxon>
        <taxon>Euteleostomi</taxon>
        <taxon>Actinopterygii</taxon>
        <taxon>Neopterygii</taxon>
        <taxon>Teleostei</taxon>
        <taxon>Neoteleostei</taxon>
        <taxon>Acanthomorphata</taxon>
        <taxon>Gobiaria</taxon>
        <taxon>Gobiiformes</taxon>
        <taxon>Gobioidei</taxon>
        <taxon>Gobiidae</taxon>
        <taxon>Gobiinae</taxon>
        <taxon>Knipowitschia</taxon>
    </lineage>
</organism>
<sequence>MEPDTCQHCASETHRLELSLRTPVGLVGVSYCTCHCGIYMGGGQPVGLGGVSYMPLWDLHGGGVSLWAWVSYMPRWDLHGGGVSLWAWVSYMPRWDLHGGGQPVGLGGVSLWAWVSYMLHAKGSEMS</sequence>
<proteinExistence type="predicted"/>
<evidence type="ECO:0000313" key="1">
    <source>
        <dbReference type="EMBL" id="CAL1600232.1"/>
    </source>
</evidence>
<protein>
    <submittedName>
        <fullName evidence="1">Uncharacterized protein</fullName>
    </submittedName>
</protein>